<sequence length="563" mass="59914">MTTPPRPSPAQRLHALRTDGRLAAHWPEVAPLLAEATDPGTRDSTEVLRELLACGRVLAAVDPAEILARHPGTPLATITLTGHAALPDLRGPLAAELARHGMPLRLVTGEHGAYLRDLSDPGGQLTHIRPDLTLCLLDAGAVFDELTVPWSLEDAESACARLAARLRAVAAAHARHGQGTLVLNTLPLLRQHTHQLTDERRRAQLSAIWRDLNAGLLRLAATCPQLAAVDLDPLIAETGPARDARTAARTGTPFTDALVAAYAREVGHLLRARRGPARTCLVLDGALWAGLVEEEADPDGAPHTTLRSTLRQLAAQGVLLAVAGRGEPAPHHRPLAAGAREIARRLGVDVGGLVLAAPDESARAHSPAVPVIPLGDDPSLHVERLLREPWFTTPPPAHRPTHPPDDTTRPPPPPPTGEHHPPDGTETATRSSRTTALSRPSEAPLGFAGERRPPEVPPRPADERRPPEAPPRPADERRLPDGTEATARSPRTAAPSRPSPSEASPRPTGERRPPDGTEVTARSPRTASPSRPPAPRPPRTTGSRLYEATAHASKAVRPTWADG</sequence>
<name>A0ABV3BYP1_9ACTN</name>
<feature type="compositionally biased region" description="Low complexity" evidence="1">
    <location>
        <begin position="520"/>
        <end position="529"/>
    </location>
</feature>
<feature type="region of interest" description="Disordered" evidence="1">
    <location>
        <begin position="389"/>
        <end position="563"/>
    </location>
</feature>
<feature type="compositionally biased region" description="Low complexity" evidence="1">
    <location>
        <begin position="483"/>
        <end position="507"/>
    </location>
</feature>
<reference evidence="2 3" key="1">
    <citation type="submission" date="2024-06" db="EMBL/GenBank/DDBJ databases">
        <title>The Natural Products Discovery Center: Release of the First 8490 Sequenced Strains for Exploring Actinobacteria Biosynthetic Diversity.</title>
        <authorList>
            <person name="Kalkreuter E."/>
            <person name="Kautsar S.A."/>
            <person name="Yang D."/>
            <person name="Bader C.D."/>
            <person name="Teijaro C.N."/>
            <person name="Fluegel L."/>
            <person name="Davis C.M."/>
            <person name="Simpson J.R."/>
            <person name="Lauterbach L."/>
            <person name="Steele A.D."/>
            <person name="Gui C."/>
            <person name="Meng S."/>
            <person name="Li G."/>
            <person name="Viehrig K."/>
            <person name="Ye F."/>
            <person name="Su P."/>
            <person name="Kiefer A.F."/>
            <person name="Nichols A."/>
            <person name="Cepeda A.J."/>
            <person name="Yan W."/>
            <person name="Fan B."/>
            <person name="Jiang Y."/>
            <person name="Adhikari A."/>
            <person name="Zheng C.-J."/>
            <person name="Schuster L."/>
            <person name="Cowan T.M."/>
            <person name="Smanski M.J."/>
            <person name="Chevrette M.G."/>
            <person name="De Carvalho L.P.S."/>
            <person name="Shen B."/>
        </authorList>
    </citation>
    <scope>NUCLEOTIDE SEQUENCE [LARGE SCALE GENOMIC DNA]</scope>
    <source>
        <strain evidence="2 3">NPDC046838</strain>
    </source>
</reference>
<organism evidence="2 3">
    <name type="scientific">Streptomyces atriruber</name>
    <dbReference type="NCBI Taxonomy" id="545121"/>
    <lineage>
        <taxon>Bacteria</taxon>
        <taxon>Bacillati</taxon>
        <taxon>Actinomycetota</taxon>
        <taxon>Actinomycetes</taxon>
        <taxon>Kitasatosporales</taxon>
        <taxon>Streptomycetaceae</taxon>
        <taxon>Streptomyces</taxon>
    </lineage>
</organism>
<proteinExistence type="predicted"/>
<feature type="compositionally biased region" description="Basic and acidic residues" evidence="1">
    <location>
        <begin position="449"/>
        <end position="481"/>
    </location>
</feature>
<dbReference type="InterPro" id="IPR036514">
    <property type="entry name" value="SGNH_hydro_sf"/>
</dbReference>
<protein>
    <submittedName>
        <fullName evidence="2">Uncharacterized protein</fullName>
    </submittedName>
</protein>
<gene>
    <name evidence="2" type="ORF">ABZ921_36445</name>
</gene>
<feature type="compositionally biased region" description="Low complexity" evidence="1">
    <location>
        <begin position="424"/>
        <end position="439"/>
    </location>
</feature>
<dbReference type="Proteomes" id="UP001551176">
    <property type="component" value="Unassembled WGS sequence"/>
</dbReference>
<dbReference type="RefSeq" id="WP_359357119.1">
    <property type="nucleotide sequence ID" value="NZ_JBEYXV010000024.1"/>
</dbReference>
<dbReference type="Gene3D" id="3.40.50.1110">
    <property type="entry name" value="SGNH hydrolase"/>
    <property type="match status" value="1"/>
</dbReference>
<comment type="caution">
    <text evidence="2">The sequence shown here is derived from an EMBL/GenBank/DDBJ whole genome shotgun (WGS) entry which is preliminary data.</text>
</comment>
<dbReference type="EMBL" id="JBEYXV010000024">
    <property type="protein sequence ID" value="MEU6826134.1"/>
    <property type="molecule type" value="Genomic_DNA"/>
</dbReference>
<accession>A0ABV3BYP1</accession>
<evidence type="ECO:0000313" key="2">
    <source>
        <dbReference type="EMBL" id="MEU6826134.1"/>
    </source>
</evidence>
<evidence type="ECO:0000256" key="1">
    <source>
        <dbReference type="SAM" id="MobiDB-lite"/>
    </source>
</evidence>
<keyword evidence="3" id="KW-1185">Reference proteome</keyword>
<evidence type="ECO:0000313" key="3">
    <source>
        <dbReference type="Proteomes" id="UP001551176"/>
    </source>
</evidence>